<proteinExistence type="predicted"/>
<organism evidence="3 4">
    <name type="scientific">Prorocentrum cordatum</name>
    <dbReference type="NCBI Taxonomy" id="2364126"/>
    <lineage>
        <taxon>Eukaryota</taxon>
        <taxon>Sar</taxon>
        <taxon>Alveolata</taxon>
        <taxon>Dinophyceae</taxon>
        <taxon>Prorocentrales</taxon>
        <taxon>Prorocentraceae</taxon>
        <taxon>Prorocentrum</taxon>
    </lineage>
</organism>
<feature type="coiled-coil region" evidence="1">
    <location>
        <begin position="2570"/>
        <end position="2597"/>
    </location>
</feature>
<feature type="region of interest" description="Disordered" evidence="2">
    <location>
        <begin position="2815"/>
        <end position="2873"/>
    </location>
</feature>
<feature type="region of interest" description="Disordered" evidence="2">
    <location>
        <begin position="1792"/>
        <end position="1947"/>
    </location>
</feature>
<evidence type="ECO:0000313" key="4">
    <source>
        <dbReference type="Proteomes" id="UP001189429"/>
    </source>
</evidence>
<feature type="region of interest" description="Disordered" evidence="2">
    <location>
        <begin position="577"/>
        <end position="605"/>
    </location>
</feature>
<dbReference type="EMBL" id="CAUYUJ010015319">
    <property type="protein sequence ID" value="CAK0852511.1"/>
    <property type="molecule type" value="Genomic_DNA"/>
</dbReference>
<keyword evidence="4" id="KW-1185">Reference proteome</keyword>
<reference evidence="3" key="1">
    <citation type="submission" date="2023-10" db="EMBL/GenBank/DDBJ databases">
        <authorList>
            <person name="Chen Y."/>
            <person name="Shah S."/>
            <person name="Dougan E. K."/>
            <person name="Thang M."/>
            <person name="Chan C."/>
        </authorList>
    </citation>
    <scope>NUCLEOTIDE SEQUENCE [LARGE SCALE GENOMIC DNA]</scope>
</reference>
<dbReference type="Proteomes" id="UP001189429">
    <property type="component" value="Unassembled WGS sequence"/>
</dbReference>
<feature type="compositionally biased region" description="Low complexity" evidence="2">
    <location>
        <begin position="2862"/>
        <end position="2872"/>
    </location>
</feature>
<feature type="region of interest" description="Disordered" evidence="2">
    <location>
        <begin position="1019"/>
        <end position="1126"/>
    </location>
</feature>
<evidence type="ECO:0008006" key="5">
    <source>
        <dbReference type="Google" id="ProtNLM"/>
    </source>
</evidence>
<feature type="compositionally biased region" description="Low complexity" evidence="2">
    <location>
        <begin position="1872"/>
        <end position="1896"/>
    </location>
</feature>
<feature type="compositionally biased region" description="Basic and acidic residues" evidence="2">
    <location>
        <begin position="1905"/>
        <end position="1921"/>
    </location>
</feature>
<evidence type="ECO:0000256" key="1">
    <source>
        <dbReference type="SAM" id="Coils"/>
    </source>
</evidence>
<feature type="region of interest" description="Disordered" evidence="2">
    <location>
        <begin position="661"/>
        <end position="700"/>
    </location>
</feature>
<feature type="region of interest" description="Disordered" evidence="2">
    <location>
        <begin position="3599"/>
        <end position="3618"/>
    </location>
</feature>
<evidence type="ECO:0000256" key="2">
    <source>
        <dbReference type="SAM" id="MobiDB-lite"/>
    </source>
</evidence>
<sequence length="3935" mass="429307">MSSPSEAFLSDEEWGVGGGQGIVLRQPASARAVAGPLVEAAGSGGGRRHSVGPLASLALVMVEKRFPDGGAVTLSSALSVGQRLGIPRGHFRERVYAVAHATFVASREHVLSVIDRMLGACRASREQLGSAVTAPLVFFRKRKYDGTRMKLTTTVSQVYDDDVICEHTVGAREVFVAKGQFGMMMRRRADGGAADFLHVHGTVPTHLCVLDGSSAEVVHAALRRQLDLPCDGPLDLMVPRQVDIACCDAASGNLRNERAFAEAFPRRSQLTLLCRAHKKKKVAEQGLIAIRPFDTNLVRCQMSLTGDHLLELRHQARLIHGEQLVPSADGPDGGDPADQDDVNAFREQHDQRVAGSRAWMLSGAVADDMFIGSVLAVRTDSYVTRQLASSGSAFEKLQQHKVSRGEPGTYQAWLAHEDEDTHELFRTCYESIFNAASWSPLQEHTEAVSLKVYRLMSRMGGVAYHLVHRANRNWPMPLLYALKEPAHLHALGATKPCLLDPYSLDFAKFYHGRLGSQEAANELKGVLVMADMDTADVERLHSVNQRSARFRVWTHVETVAEVSAHFTAQSASDFDVDSAPCPTDLRRGPAPRRKRQAQDPRRGRNSLQQWMWRAFVHVNGMYISDGTAAELSEMYSQLEGPELDQYRLLAAIARDRHLSGERGFDRRRKPRVSSASDGALALGMEPSRPRSKRPAAEGVAPQVSQFANVRSSILEAAAAAREEASRRRRREGSQETRAAAAVRDAARASRQASLERDGSLLALVDRAAGPVADVEVQVDTGAVLRYRRRAPNVVADACQSFGGSSGESVDQRASRWEALRTTFTKSNVPCLGRVAIDRRVCHEAETCIHEGDGIGLRLIERHVKFVFILLRNSLLGKKAAKVANYACAFRGPLTEASPCQPLASLIAFAAFEGGGSPMKALLASGDGVLRFTSTTAIQEKPFSPTVVELERDQPRDCGDILGVSPIRVEDPKMFWRSLWEMIKSFEAEQIRAISFWRFVSRSRQVASVEPWKLYISRRTPEVDPPRPKARRQRRAAGGGRAGRQGRGRGGRGRGGGRAAALADGDASSQSGSSSSSSSSPSSSSSSSSDSDDPAEGKDGGAEASSDPDEDHGETTESAEGDSVPEHLGKVPAEIAVRHRSGIIRFYGTTSTMVAQCLVPSHQGEASGCFLTRTCREMKSNRAKGRCLGLMCAWLGVTEETGITRWDHVHTWKPDHAERRDARRDALASGEPSFRALAEKERGENDCDVDGEPIRDPSTRAVKVQAAAAQSVPADTATGSFARGVFCRAMLFVVADERAGVEPAQSGASLDHVSAATCGQLCPTQNVTAALAMLPVAIGAASVRARARRRAGRRAGVSLASVYTADLDWVGGRRCCACDSEKRRWGSVGVAARGPVLQRGQRMRVSAWVGLDPEANALGSRQSGHAKYKAGASACALNAAMQCQRTLPRGKGTRALSQLCVCVYRTGAVLRPWCPVFGCFRSATCVCGMAIDCSVVGTLNLVITDANKPTGYECRIDNVDIKCSVVIMGPQYRDPPAPTDLASAGSDPPHLPEELAKEERGAKDVEAIQPSVPANIQPIYHYEHLEYESGWRADQAHYDAEVPVDVATSKRGGTSTAPRLACDCCWLTHERHFSGDAAWPDIVERCREEPEFNGDFEARAAADMDLESQIAAASERGSVEVHTYYGQEVSTSMVQLTPKQWSTQVVPRGVVGMTPESCDQYQSQHPYVSIKNYTRTEVKVAIVKLTPQQAVKTGAEMEFVKREVTRLRQSQAVAVRGFSKVPTITELQQLAHAKASTSGMLPKAPPSKPRGPGHSAPLPIENGRVEDESETATSSLGASGRLNAAGDAVPTGAPVAKSPGSLASGVGQGGGSRPASAKSAPVASSSSVVPRGSVASALDRSGQQVRRSESGELPDLPRDRSRSPVGSVACSVVESGSGGRGNKAGLPGSAEKARFDGYKNDLVIHEILDGSLKGDRSYGLKRFKPKSASLAVMAAKLHTKVEAASALSSNLDSMEWPQVVHHLKEPTTQDVEASTLFRKALLKRFVKQALNEDEMVIEALTPWTPFPDEFDVTAPKAASMKNLSTTEMIEMLREIILDVVVLPQLLDAKRVPHLQHCGKLLAEAFHITSDYPGDLRGFSEHVVALGMLLHHLPNNDPMSFSECGPFMPKMIALLTGVCEPWSHYKASFRRAASTDIQIAPKMKQIVDDLEQVRCNMDGIVFMRTVVGGIEAWRKTCRGASKSTHVTESTLFKRMEYVAKEILMQSADTVDKKVGTALLEVFANFARVKGYEQDTADDPFDGMHNALVTHLDHSARMCVEKGWKDHAEKYLNADAHEEVFHQIKLFLAEHRNVHVPVPEDGSLIIRAACHVIQNIGLLTADLKLEQVGSCEAMVADAIDKHVVATEMMFTVEPSDATKLELAALQARLADVYAVIGVAKHAREFYETTAASTVELRKSWEKLDSALGALPAKESEQYDEVLRTKLQAISFEEFTSTTSNWKEIGLHLANEYSQSTFESLVEKGQLTAQGLKKIAGGMQNGSNYLDGYSGSLESFDELMAWMKATLFKQLGLATRLKQSHKELLHQLAELEVEVASLKVSSEKWAPIRDEWKSLLKIADITLTVASLAQLLKDKTKNDGVTKDGLQRAIDSMQGRAVAITDIPQALWEAARRSSAGVRSLRCGTVPAGTCPSTVAPEPPGRPSLGAPVRLAPDCAAAIEVLWPCVGRLAVSADLALAGRLGFGDLEELFVLYLSRRAAWPDSTQLRVIRSGVYPLTTGQSSRSLPYYVAEVVPLAMFLTDDVLHGLIVEARIEVAPLQESEPDRHTPAGPSHCLSEDGRQRPPRRRRPQGEQVRLAGKESNPPVADAGAGAAESPGGAGYAGGSMLAADGERHRWLASKPGRIGELGIPVLHAYVMIWLGDRSVADIDGETMPMRSAPGTNVADYATMKTSAYEVAVHYVGGAPNYFGRRVEIVPSRAPFHGDGSEPTAPADAAEPSDVRTSWEDTDAMNDPLKSWRNEVTESYPTVWTGSPVEARVCPMFILRHSDRHGDIVRRCLDLWSRSKILWPREQVIYESSVPYEVIYEGGSYDQLNKPSLFIFECIAHRFQSSVDVYSVDSSWPQLASAGLHSSVGFAVVMVAPELEHYVAKTAVDEAEVEFMRVQARILLISADAAAAGGRGVYDTETAYTTLAPYQRGAVSLPCDVSTAPAVGTLVTGRALEYLVEAEEQMIRADAEVQLDRVTNGEIKIYTDPLLANSRRRYSTFVKDLKRKGLVGFTRDPKEFVGVFFVWKKERASMRMVLDCRRSNQRFVTPPGVELLSTEGLGRIECDTEQTGTLPIFLGKADVKDCFHRMMFGNHLSKYFCWLDVVALFRSGPPIVLSPTSSWHYVYVDNVGLMSLDASYVKGALADTIAAFDAAGLVMHDISVDSDTAEALGVTLDGQKHQTLVNHRRYWKVRLGLRWALSLRRLAGRELEVLLGHRTFVGLMCRETLSVRHTVYTFIRERYWAKSDMWESARQELECFLGLMPLLRSEWDRPWLTQVLSVDASPYGWGIASSEFGVSMVEKQGRWHPSELNSSDAGSRIYDPNYDSTKDLTRLVADGHGPGDVLPQPADPPRSVDVPAQVPESLENPDSFACTVFHDCQDAGPQPGGAEPNHRWPEELAHDGRGASDDDFLSAFSDHGANDEAYLAATGDTLDAGYWEGKTPALLLVRWTIAVEFARRDELAMGVAVMNGVSRYLRPELLNRTSANLVAPGSLVSQYWSLLLHPSERAKRSQVGNADDSLTIVSAHMLPRGHVFLQALKEKGGQLWSFDCFTFWAKSKTVAKMLGMLHLVPCLMRHSWTWIDRLKPDRSQATARPRLVKDGTYMADLFSGSGKVSRAATRLGFSAKAWDIIHGPNHDLTDPAVLRLLFSDIRDGKIFAAMIALPCTSLTIAR</sequence>
<keyword evidence="1" id="KW-0175">Coiled coil</keyword>
<protein>
    <recommendedName>
        <fullName evidence="5">RNA-directed RNA polymerase</fullName>
    </recommendedName>
</protein>
<feature type="region of interest" description="Disordered" evidence="2">
    <location>
        <begin position="1215"/>
        <end position="1254"/>
    </location>
</feature>
<name>A0ABN9U185_9DINO</name>
<gene>
    <name evidence="3" type="ORF">PCOR1329_LOCUS44268</name>
</gene>
<feature type="compositionally biased region" description="Low complexity" evidence="2">
    <location>
        <begin position="1058"/>
        <end position="1088"/>
    </location>
</feature>
<comment type="caution">
    <text evidence="3">The sequence shown here is derived from an EMBL/GenBank/DDBJ whole genome shotgun (WGS) entry which is preliminary data.</text>
</comment>
<feature type="compositionally biased region" description="Acidic residues" evidence="2">
    <location>
        <begin position="1105"/>
        <end position="1119"/>
    </location>
</feature>
<feature type="region of interest" description="Disordered" evidence="2">
    <location>
        <begin position="722"/>
        <end position="744"/>
    </location>
</feature>
<feature type="region of interest" description="Disordered" evidence="2">
    <location>
        <begin position="2975"/>
        <end position="3008"/>
    </location>
</feature>
<feature type="non-terminal residue" evidence="3">
    <location>
        <position position="3935"/>
    </location>
</feature>
<evidence type="ECO:0000313" key="3">
    <source>
        <dbReference type="EMBL" id="CAK0852511.1"/>
    </source>
</evidence>
<feature type="compositionally biased region" description="Basic and acidic residues" evidence="2">
    <location>
        <begin position="1215"/>
        <end position="1225"/>
    </location>
</feature>
<accession>A0ABN9U185</accession>